<evidence type="ECO:0000313" key="1">
    <source>
        <dbReference type="EMBL" id="WXL23948.1"/>
    </source>
</evidence>
<sequence length="43" mass="4810">MKAIYPTIEAAIQALQQRGFLLVAELPKAIKIERRNGRCVVTV</sequence>
<protein>
    <submittedName>
        <fullName evidence="1">Uncharacterized protein</fullName>
    </submittedName>
</protein>
<proteinExistence type="predicted"/>
<evidence type="ECO:0000313" key="2">
    <source>
        <dbReference type="Proteomes" id="UP001476583"/>
    </source>
</evidence>
<dbReference type="EMBL" id="CP148074">
    <property type="protein sequence ID" value="WXL23948.1"/>
    <property type="molecule type" value="Genomic_DNA"/>
</dbReference>
<name>A0ABZ2RB17_ECTME</name>
<gene>
    <name evidence="1" type="ORF">WG219_11335</name>
</gene>
<accession>A0ABZ2RB17</accession>
<keyword evidence="2" id="KW-1185">Reference proteome</keyword>
<dbReference type="Proteomes" id="UP001476583">
    <property type="component" value="Chromosome"/>
</dbReference>
<organism evidence="1 2">
    <name type="scientific">Ectopseudomonas mendocina</name>
    <name type="common">Pseudomonas mendocina</name>
    <dbReference type="NCBI Taxonomy" id="300"/>
    <lineage>
        <taxon>Bacteria</taxon>
        <taxon>Pseudomonadati</taxon>
        <taxon>Pseudomonadota</taxon>
        <taxon>Gammaproteobacteria</taxon>
        <taxon>Pseudomonadales</taxon>
        <taxon>Pseudomonadaceae</taxon>
        <taxon>Ectopseudomonas</taxon>
    </lineage>
</organism>
<reference evidence="1 2" key="1">
    <citation type="submission" date="2024-03" db="EMBL/GenBank/DDBJ databases">
        <title>Complete genome of BD2.</title>
        <authorList>
            <person name="Cao G."/>
        </authorList>
    </citation>
    <scope>NUCLEOTIDE SEQUENCE [LARGE SCALE GENOMIC DNA]</scope>
    <source>
        <strain evidence="1 2">BD2</strain>
    </source>
</reference>